<accession>A0AAD4FH53</accession>
<name>A0AAD4FH53_9PLEO</name>
<evidence type="ECO:0000313" key="1">
    <source>
        <dbReference type="EMBL" id="KAG9189937.1"/>
    </source>
</evidence>
<protein>
    <submittedName>
        <fullName evidence="1">Uncharacterized protein</fullName>
    </submittedName>
</protein>
<reference evidence="1" key="1">
    <citation type="submission" date="2021-07" db="EMBL/GenBank/DDBJ databases">
        <title>Genome Resource of American Ginseng Black Spot Pathogen Alternaria panax.</title>
        <authorList>
            <person name="Qiu C."/>
            <person name="Wang W."/>
            <person name="Liu Z."/>
        </authorList>
    </citation>
    <scope>NUCLEOTIDE SEQUENCE</scope>
    <source>
        <strain evidence="1">BNCC115425</strain>
    </source>
</reference>
<gene>
    <name evidence="1" type="ORF">G6011_06805</name>
</gene>
<dbReference type="Proteomes" id="UP001199106">
    <property type="component" value="Unassembled WGS sequence"/>
</dbReference>
<dbReference type="AlphaFoldDB" id="A0AAD4FH53"/>
<evidence type="ECO:0000313" key="2">
    <source>
        <dbReference type="Proteomes" id="UP001199106"/>
    </source>
</evidence>
<dbReference type="EMBL" id="JAANER010000005">
    <property type="protein sequence ID" value="KAG9189937.1"/>
    <property type="molecule type" value="Genomic_DNA"/>
</dbReference>
<keyword evidence="2" id="KW-1185">Reference proteome</keyword>
<sequence length="253" mass="28705">MQATRAPTTFPSSATKDQASFTKLPREIRDAIYSLVIVSSESSAYNDCGIGIAWPPVSALLLCKQIASEFTSVLLRETRVAIQINLDKSSISDYVNSVRKGVRMEAHALAIEIRERSRALSIEQNATNFDRQEVADALAHAVQAFPRVRDVAISVLLRNTANEELLGLLQERLEQNSTLQEYRIYTHIFPGFRACLESLDIERGKSTITWRQRVLHEQKRQWKARVIADGQWTTQRPVCLEFRGDQQSFVQNI</sequence>
<organism evidence="1 2">
    <name type="scientific">Alternaria panax</name>
    <dbReference type="NCBI Taxonomy" id="48097"/>
    <lineage>
        <taxon>Eukaryota</taxon>
        <taxon>Fungi</taxon>
        <taxon>Dikarya</taxon>
        <taxon>Ascomycota</taxon>
        <taxon>Pezizomycotina</taxon>
        <taxon>Dothideomycetes</taxon>
        <taxon>Pleosporomycetidae</taxon>
        <taxon>Pleosporales</taxon>
        <taxon>Pleosporineae</taxon>
        <taxon>Pleosporaceae</taxon>
        <taxon>Alternaria</taxon>
        <taxon>Alternaria sect. Panax</taxon>
    </lineage>
</organism>
<comment type="caution">
    <text evidence="1">The sequence shown here is derived from an EMBL/GenBank/DDBJ whole genome shotgun (WGS) entry which is preliminary data.</text>
</comment>
<proteinExistence type="predicted"/>